<dbReference type="Proteomes" id="UP000309454">
    <property type="component" value="Unassembled WGS sequence"/>
</dbReference>
<organism evidence="2 3">
    <name type="scientific">Parvibacter caecicola</name>
    <dbReference type="NCBI Taxonomy" id="747645"/>
    <lineage>
        <taxon>Bacteria</taxon>
        <taxon>Bacillati</taxon>
        <taxon>Actinomycetota</taxon>
        <taxon>Coriobacteriia</taxon>
        <taxon>Coriobacteriales</taxon>
        <taxon>Coriobacteriaceae</taxon>
        <taxon>Parvibacter</taxon>
    </lineage>
</organism>
<reference evidence="1 4" key="2">
    <citation type="submission" date="2020-08" db="EMBL/GenBank/DDBJ databases">
        <title>Sequencing the genomes of 1000 actinobacteria strains.</title>
        <authorList>
            <person name="Klenk H.-P."/>
        </authorList>
    </citation>
    <scope>NUCLEOTIDE SEQUENCE [LARGE SCALE GENOMIC DNA]</scope>
    <source>
        <strain evidence="1 4">DSM 22242</strain>
    </source>
</reference>
<accession>A0A3N0A9X0</accession>
<reference evidence="2 3" key="1">
    <citation type="submission" date="2019-04" db="EMBL/GenBank/DDBJ databases">
        <title>Microbes associate with the intestines of laboratory mice.</title>
        <authorList>
            <person name="Navarre W."/>
            <person name="Wong E."/>
            <person name="Huang K.C."/>
            <person name="Tropini C."/>
            <person name="Ng K."/>
            <person name="Yu B."/>
        </authorList>
    </citation>
    <scope>NUCLEOTIDE SEQUENCE [LARGE SCALE GENOMIC DNA]</scope>
    <source>
        <strain evidence="2 3">NM48_B13</strain>
    </source>
</reference>
<evidence type="ECO:0000313" key="2">
    <source>
        <dbReference type="EMBL" id="TJW11214.1"/>
    </source>
</evidence>
<evidence type="ECO:0000313" key="1">
    <source>
        <dbReference type="EMBL" id="MBB3171058.1"/>
    </source>
</evidence>
<proteinExistence type="predicted"/>
<keyword evidence="3" id="KW-1185">Reference proteome</keyword>
<evidence type="ECO:0000313" key="3">
    <source>
        <dbReference type="Proteomes" id="UP000309454"/>
    </source>
</evidence>
<dbReference type="Proteomes" id="UP000530850">
    <property type="component" value="Unassembled WGS sequence"/>
</dbReference>
<name>A0A3N0A9X0_9ACTN</name>
<gene>
    <name evidence="2" type="ORF">E5982_03065</name>
    <name evidence="1" type="ORF">FHR31_000870</name>
</gene>
<evidence type="ECO:0000313" key="4">
    <source>
        <dbReference type="Proteomes" id="UP000530850"/>
    </source>
</evidence>
<dbReference type="EMBL" id="SSTM01000002">
    <property type="protein sequence ID" value="TJW11214.1"/>
    <property type="molecule type" value="Genomic_DNA"/>
</dbReference>
<dbReference type="EMBL" id="JACHYA010000002">
    <property type="protein sequence ID" value="MBB3171058.1"/>
    <property type="molecule type" value="Genomic_DNA"/>
</dbReference>
<protein>
    <submittedName>
        <fullName evidence="2">Abortive phage infection protein</fullName>
    </submittedName>
    <submittedName>
        <fullName evidence="1">Putative transcriptional regulator of viral defense system</fullName>
    </submittedName>
</protein>
<dbReference type="RefSeq" id="WP_123185520.1">
    <property type="nucleotide sequence ID" value="NZ_CANPEU010000015.1"/>
</dbReference>
<comment type="caution">
    <text evidence="2">The sequence shown here is derived from an EMBL/GenBank/DDBJ whole genome shotgun (WGS) entry which is preliminary data.</text>
</comment>
<dbReference type="OrthoDB" id="9801429at2"/>
<dbReference type="GeneID" id="93356829"/>
<sequence length="199" mass="22670">MITKYDKTLNSILEANTGIITSAEAQEAGATRPAFSDYVRRHGLERTSRGVYIDPDVFPDEMVLLQKRFPKAVFSHESALYLHDLTDREPIPISVTVDSGYNAGPLKAQDVRIYYTKPEWYEMGLAEVETPSGTKVMAYDKERTICDLIRRRAAFDPAVFRQAIRDYARSRDKNLACLSDYARAMNIESRVYEVMEVAL</sequence>
<dbReference type="AlphaFoldDB" id="A0A3N0A9X0"/>